<organism evidence="3 4">
    <name type="scientific">Fusarium langsethiae</name>
    <dbReference type="NCBI Taxonomy" id="179993"/>
    <lineage>
        <taxon>Eukaryota</taxon>
        <taxon>Fungi</taxon>
        <taxon>Dikarya</taxon>
        <taxon>Ascomycota</taxon>
        <taxon>Pezizomycotina</taxon>
        <taxon>Sordariomycetes</taxon>
        <taxon>Hypocreomycetidae</taxon>
        <taxon>Hypocreales</taxon>
        <taxon>Nectriaceae</taxon>
        <taxon>Fusarium</taxon>
    </lineage>
</organism>
<dbReference type="OrthoDB" id="4161186at2759"/>
<proteinExistence type="predicted"/>
<evidence type="ECO:0000259" key="2">
    <source>
        <dbReference type="Pfam" id="PF20516"/>
    </source>
</evidence>
<dbReference type="EMBL" id="JXCE01001135">
    <property type="protein sequence ID" value="KPA35431.1"/>
    <property type="molecule type" value="Genomic_DNA"/>
</dbReference>
<feature type="region of interest" description="Disordered" evidence="1">
    <location>
        <begin position="1"/>
        <end position="58"/>
    </location>
</feature>
<sequence length="374" mass="41894">MGRKRSASKAQIGEEPVHSNDEDEDEGIQETPKASSRGLKKKAPSLSHSSTSGVSGTSSPIKQIRFAAIQQTGFTPCPFEENIDRLPPSLVDLRQQLVDIGYGVSLIPQTLQKELKTVPSFAFFNTAEKTSKWRVPTPAFAQGIVRSATKCQSHHHGESSWNMEVHRRVLDFAFRDSEDVLVGDYRYCTGAQIIQEYKPLGAPSKCVDFCLCIEPPQSSIEYETIRNLVSTRPGLSINHTDWGDLCINPIALSIETKRQDDWNKALLQVGTWHSAQWRALPTTLRAIKFLTGIIVQGHSWYFLASTLEDGKSVLYHEELIGGTKNIFEVYKLLAGLQCLGSWTKEKYWPAFRSDVLKLPAIEQQMQSEKGIELL</sequence>
<protein>
    <recommendedName>
        <fullName evidence="2">PD-(D/E)XK nuclease-like domain-containing protein</fullName>
    </recommendedName>
</protein>
<feature type="domain" description="PD-(D/E)XK nuclease-like" evidence="2">
    <location>
        <begin position="121"/>
        <end position="348"/>
    </location>
</feature>
<dbReference type="Pfam" id="PF20516">
    <property type="entry name" value="PDDEXK_12"/>
    <property type="match status" value="1"/>
</dbReference>
<evidence type="ECO:0000313" key="4">
    <source>
        <dbReference type="Proteomes" id="UP000037904"/>
    </source>
</evidence>
<evidence type="ECO:0000256" key="1">
    <source>
        <dbReference type="SAM" id="MobiDB-lite"/>
    </source>
</evidence>
<gene>
    <name evidence="3" type="ORF">FLAG1_11868</name>
</gene>
<feature type="compositionally biased region" description="Low complexity" evidence="1">
    <location>
        <begin position="45"/>
        <end position="58"/>
    </location>
</feature>
<dbReference type="AlphaFoldDB" id="A0A0N0V4K4"/>
<name>A0A0N0V4K4_FUSLA</name>
<comment type="caution">
    <text evidence="3">The sequence shown here is derived from an EMBL/GenBank/DDBJ whole genome shotgun (WGS) entry which is preliminary data.</text>
</comment>
<accession>A0A0N0V4K4</accession>
<reference evidence="3 4" key="1">
    <citation type="submission" date="2015-04" db="EMBL/GenBank/DDBJ databases">
        <title>The draft genome sequence of Fusarium langsethiae, a T-2/HT-2 mycotoxin producer.</title>
        <authorList>
            <person name="Lysoe E."/>
            <person name="Divon H.H."/>
            <person name="Terzi V."/>
            <person name="Orru L."/>
            <person name="Lamontanara A."/>
            <person name="Kolseth A.-K."/>
            <person name="Frandsen R.J."/>
            <person name="Nielsen K."/>
            <person name="Thrane U."/>
        </authorList>
    </citation>
    <scope>NUCLEOTIDE SEQUENCE [LARGE SCALE GENOMIC DNA]</scope>
    <source>
        <strain evidence="3 4">Fl201059</strain>
    </source>
</reference>
<dbReference type="InterPro" id="IPR046797">
    <property type="entry name" value="PDDEXK_12"/>
</dbReference>
<evidence type="ECO:0000313" key="3">
    <source>
        <dbReference type="EMBL" id="KPA35431.1"/>
    </source>
</evidence>
<dbReference type="Proteomes" id="UP000037904">
    <property type="component" value="Unassembled WGS sequence"/>
</dbReference>
<keyword evidence="4" id="KW-1185">Reference proteome</keyword>